<reference evidence="6" key="2">
    <citation type="submission" date="2025-08" db="UniProtKB">
        <authorList>
            <consortium name="RefSeq"/>
        </authorList>
    </citation>
    <scope>IDENTIFICATION</scope>
    <source>
        <tissue evidence="6">Seedling</tissue>
    </source>
</reference>
<dbReference type="FunCoup" id="A0A6P3YZG7">
    <property type="interactions" value="348"/>
</dbReference>
<evidence type="ECO:0000313" key="5">
    <source>
        <dbReference type="Proteomes" id="UP001652623"/>
    </source>
</evidence>
<keyword evidence="2" id="KW-0521">NADP</keyword>
<dbReference type="FunFam" id="3.40.50.720:FF:000387">
    <property type="entry name" value="NAD(P)-binding Rossmann-fold superfamily protein"/>
    <property type="match status" value="1"/>
</dbReference>
<evidence type="ECO:0000256" key="2">
    <source>
        <dbReference type="ARBA" id="ARBA00022857"/>
    </source>
</evidence>
<dbReference type="PANTHER" id="PTHR43490">
    <property type="entry name" value="(+)-NEOMENTHOL DEHYDROGENASE"/>
    <property type="match status" value="1"/>
</dbReference>
<dbReference type="Pfam" id="PF00106">
    <property type="entry name" value="adh_short"/>
    <property type="match status" value="2"/>
</dbReference>
<dbReference type="PRINTS" id="PR00080">
    <property type="entry name" value="SDRFAMILY"/>
</dbReference>
<evidence type="ECO:0000313" key="6">
    <source>
        <dbReference type="RefSeq" id="XP_015869608.3"/>
    </source>
</evidence>
<dbReference type="PRINTS" id="PR00081">
    <property type="entry name" value="GDHRDH"/>
</dbReference>
<dbReference type="SUPFAM" id="SSF51735">
    <property type="entry name" value="NAD(P)-binding Rossmann-fold domains"/>
    <property type="match status" value="1"/>
</dbReference>
<evidence type="ECO:0000256" key="1">
    <source>
        <dbReference type="ARBA" id="ARBA00006484"/>
    </source>
</evidence>
<dbReference type="PANTHER" id="PTHR43490:SF60">
    <property type="entry name" value="NAD(P)-BINDING ROSSMANN-FOLD SUPERFAMILY PROTEIN"/>
    <property type="match status" value="1"/>
</dbReference>
<reference evidence="5" key="1">
    <citation type="submission" date="2025-05" db="UniProtKB">
        <authorList>
            <consortium name="RefSeq"/>
        </authorList>
    </citation>
    <scope>NUCLEOTIDE SEQUENCE [LARGE SCALE GENOMIC DNA]</scope>
</reference>
<dbReference type="AlphaFoldDB" id="A0A6P3YZG7"/>
<sequence length="313" mass="34780">MAFKEAELPFPSPSLSPTRWWSKDTVAIVTGSNKGIGFALVKRLAQMGVSVVLTARDMKRGSKAVEALRSQGLLLVHFFCLDVSDPASITTFVSWFSLHFPALDILVNNAGVSFKEIHENSVEHAETVMKTNFYGAKLLTEALLPMFRRSSQYSSRILNITSRLGSINKVRNRVIKEMLEREDVRVEEIEGMVSKFLEDVKSGRWESEGWPALWTDYAVSKLALNTYSRVLAKRYRGRGLSVNCFCPGFTQTSMTRGKGTHSADEAAEFGANLALLPPQHLPTGNFFLMGSTTPTTNTTTNNNNLISIFNSKL</sequence>
<dbReference type="InterPro" id="IPR036291">
    <property type="entry name" value="NAD(P)-bd_dom_sf"/>
</dbReference>
<accession>A0A6P3YZG7</accession>
<dbReference type="GeneID" id="107406898"/>
<dbReference type="KEGG" id="zju:107406898"/>
<comment type="similarity">
    <text evidence="1 4">Belongs to the short-chain dehydrogenases/reductases (SDR) family.</text>
</comment>
<name>A0A6P3YZG7_ZIZJJ</name>
<organism evidence="5 6">
    <name type="scientific">Ziziphus jujuba</name>
    <name type="common">Chinese jujube</name>
    <name type="synonym">Ziziphus sativa</name>
    <dbReference type="NCBI Taxonomy" id="326968"/>
    <lineage>
        <taxon>Eukaryota</taxon>
        <taxon>Viridiplantae</taxon>
        <taxon>Streptophyta</taxon>
        <taxon>Embryophyta</taxon>
        <taxon>Tracheophyta</taxon>
        <taxon>Spermatophyta</taxon>
        <taxon>Magnoliopsida</taxon>
        <taxon>eudicotyledons</taxon>
        <taxon>Gunneridae</taxon>
        <taxon>Pentapetalae</taxon>
        <taxon>rosids</taxon>
        <taxon>fabids</taxon>
        <taxon>Rosales</taxon>
        <taxon>Rhamnaceae</taxon>
        <taxon>Paliureae</taxon>
        <taxon>Ziziphus</taxon>
    </lineage>
</organism>
<dbReference type="InterPro" id="IPR002347">
    <property type="entry name" value="SDR_fam"/>
</dbReference>
<gene>
    <name evidence="6" type="primary">LOC107406898</name>
</gene>
<dbReference type="RefSeq" id="XP_015869608.3">
    <property type="nucleotide sequence ID" value="XM_016014122.4"/>
</dbReference>
<protein>
    <submittedName>
        <fullName evidence="6">(+)-neomenthol dehydrogenase</fullName>
    </submittedName>
</protein>
<dbReference type="GO" id="GO:0016491">
    <property type="term" value="F:oxidoreductase activity"/>
    <property type="evidence" value="ECO:0007669"/>
    <property type="project" value="UniProtKB-KW"/>
</dbReference>
<proteinExistence type="inferred from homology"/>
<keyword evidence="5" id="KW-1185">Reference proteome</keyword>
<evidence type="ECO:0000256" key="4">
    <source>
        <dbReference type="RuleBase" id="RU000363"/>
    </source>
</evidence>
<dbReference type="GO" id="GO:0016020">
    <property type="term" value="C:membrane"/>
    <property type="evidence" value="ECO:0007669"/>
    <property type="project" value="TreeGrafter"/>
</dbReference>
<keyword evidence="3" id="KW-0560">Oxidoreductase</keyword>
<evidence type="ECO:0000256" key="3">
    <source>
        <dbReference type="ARBA" id="ARBA00023002"/>
    </source>
</evidence>
<dbReference type="Gene3D" id="3.40.50.720">
    <property type="entry name" value="NAD(P)-binding Rossmann-like Domain"/>
    <property type="match status" value="1"/>
</dbReference>
<dbReference type="InParanoid" id="A0A6P3YZG7"/>
<dbReference type="Proteomes" id="UP001652623">
    <property type="component" value="Chromosome 1"/>
</dbReference>